<name>A0A0L8GDU8_OCTBM</name>
<sequence length="71" mass="8026">MTITIITETTTTTTTTLSMGVMSHLKRKKSCLDLVDSQQLDNLSLSQLWTVNSENHKTKNTIHLIIFVDFS</sequence>
<evidence type="ECO:0000313" key="1">
    <source>
        <dbReference type="EMBL" id="KOF75034.1"/>
    </source>
</evidence>
<proteinExistence type="predicted"/>
<reference evidence="1" key="1">
    <citation type="submission" date="2015-07" db="EMBL/GenBank/DDBJ databases">
        <title>MeaNS - Measles Nucleotide Surveillance Program.</title>
        <authorList>
            <person name="Tran T."/>
            <person name="Druce J."/>
        </authorList>
    </citation>
    <scope>NUCLEOTIDE SEQUENCE</scope>
    <source>
        <strain evidence="1">UCB-OBI-ISO-001</strain>
        <tissue evidence="1">Gonad</tissue>
    </source>
</reference>
<dbReference type="EMBL" id="KQ422352">
    <property type="protein sequence ID" value="KOF75034.1"/>
    <property type="molecule type" value="Genomic_DNA"/>
</dbReference>
<protein>
    <submittedName>
        <fullName evidence="1">Uncharacterized protein</fullName>
    </submittedName>
</protein>
<dbReference type="AlphaFoldDB" id="A0A0L8GDU8"/>
<accession>A0A0L8GDU8</accession>
<organism evidence="1">
    <name type="scientific">Octopus bimaculoides</name>
    <name type="common">California two-spotted octopus</name>
    <dbReference type="NCBI Taxonomy" id="37653"/>
    <lineage>
        <taxon>Eukaryota</taxon>
        <taxon>Metazoa</taxon>
        <taxon>Spiralia</taxon>
        <taxon>Lophotrochozoa</taxon>
        <taxon>Mollusca</taxon>
        <taxon>Cephalopoda</taxon>
        <taxon>Coleoidea</taxon>
        <taxon>Octopodiformes</taxon>
        <taxon>Octopoda</taxon>
        <taxon>Incirrata</taxon>
        <taxon>Octopodidae</taxon>
        <taxon>Octopus</taxon>
    </lineage>
</organism>
<gene>
    <name evidence="1" type="ORF">OCBIM_22035325mg</name>
</gene>